<protein>
    <recommendedName>
        <fullName evidence="3">VapB protein of antitoxin of type II toxin-antitoxin system</fullName>
    </recommendedName>
</protein>
<dbReference type="AlphaFoldDB" id="A0A316IBK8"/>
<dbReference type="EMBL" id="QGHC01000004">
    <property type="protein sequence ID" value="PWK89760.1"/>
    <property type="molecule type" value="Genomic_DNA"/>
</dbReference>
<accession>A0A316IBK8</accession>
<reference evidence="1 2" key="1">
    <citation type="submission" date="2018-05" db="EMBL/GenBank/DDBJ databases">
        <title>Genomic Encyclopedia of Type Strains, Phase IV (KMG-IV): sequencing the most valuable type-strain genomes for metagenomic binning, comparative biology and taxonomic classification.</title>
        <authorList>
            <person name="Goeker M."/>
        </authorList>
    </citation>
    <scope>NUCLEOTIDE SEQUENCE [LARGE SCALE GENOMIC DNA]</scope>
    <source>
        <strain evidence="1 2">DSM 14263</strain>
    </source>
</reference>
<evidence type="ECO:0000313" key="2">
    <source>
        <dbReference type="Proteomes" id="UP000245812"/>
    </source>
</evidence>
<organism evidence="1 2">
    <name type="scientific">Fulvimonas soli</name>
    <dbReference type="NCBI Taxonomy" id="155197"/>
    <lineage>
        <taxon>Bacteria</taxon>
        <taxon>Pseudomonadati</taxon>
        <taxon>Pseudomonadota</taxon>
        <taxon>Gammaproteobacteria</taxon>
        <taxon>Lysobacterales</taxon>
        <taxon>Rhodanobacteraceae</taxon>
        <taxon>Fulvimonas</taxon>
    </lineage>
</organism>
<evidence type="ECO:0008006" key="3">
    <source>
        <dbReference type="Google" id="ProtNLM"/>
    </source>
</evidence>
<dbReference type="Proteomes" id="UP000245812">
    <property type="component" value="Unassembled WGS sequence"/>
</dbReference>
<sequence length="86" mass="10082">MDKGNHMKTTLDINDELFRQMRDIAQHDKVTLKSLVEQGLRLVIKSREAAPARKRAEPVVFKGRLGFTPEFEGKDWRAFKDEARRR</sequence>
<gene>
    <name evidence="1" type="ORF">C7456_104111</name>
</gene>
<name>A0A316IBK8_9GAMM</name>
<keyword evidence="2" id="KW-1185">Reference proteome</keyword>
<comment type="caution">
    <text evidence="1">The sequence shown here is derived from an EMBL/GenBank/DDBJ whole genome shotgun (WGS) entry which is preliminary data.</text>
</comment>
<proteinExistence type="predicted"/>
<evidence type="ECO:0000313" key="1">
    <source>
        <dbReference type="EMBL" id="PWK89760.1"/>
    </source>
</evidence>